<dbReference type="OrthoDB" id="63891at2759"/>
<dbReference type="InterPro" id="IPR011989">
    <property type="entry name" value="ARM-like"/>
</dbReference>
<accession>A0A4C1U5L6</accession>
<feature type="region of interest" description="Disordered" evidence="1">
    <location>
        <begin position="467"/>
        <end position="488"/>
    </location>
</feature>
<comment type="caution">
    <text evidence="2">The sequence shown here is derived from an EMBL/GenBank/DDBJ whole genome shotgun (WGS) entry which is preliminary data.</text>
</comment>
<keyword evidence="3" id="KW-1185">Reference proteome</keyword>
<feature type="region of interest" description="Disordered" evidence="1">
    <location>
        <begin position="198"/>
        <end position="218"/>
    </location>
</feature>
<dbReference type="Proteomes" id="UP000299102">
    <property type="component" value="Unassembled WGS sequence"/>
</dbReference>
<sequence length="1236" mass="135595">MAVYIFAAAYAVCMQIYVVKPSAILRIVRVIGGQSLLSWVGYPTCRPPSPLPLYSPQPLSSALSVLPVTPLLACVLCHSGCVQVHFVLPCLLLSLYSLRFRLELSLVMLHFVDATKGKWNVAGSGAQRYRTVYLDDEIIEDVVGDVKYTDSMKSILTRSAYTDDFTDSSPERYNSSGKETYVIDDDSDDSRVTYDTTAGASEALQPDGAASSATGDDLKSATRERIVGPFAKRLQMCSLTTHEIFTQTSRTIIEIAEVEGLMQVSDVKTQTSFITITENKTVQYKVEDTLNRFNAADPAIDFAANDGENVSIVSKYEGDGLKQCLDRASPAGRSALTDEGVKGTDETETDDVSSASECDIEEDSLMSDSDKAEGKASVNDDAGEANGDDTDKTRSEDGEMGELYAKLIGTIDVHLAPERHNLELSNLSTMTPLTEESKHSLINITPRKLAPTPRETRLLDDLNEKIKSKRKREDERSGGSFELPHVHRRGAHCGSPRLSILFSVDPRGRDFDETEALPQLIRTRGDRKLCNSLQVGRTKSDKAGSVQLPPIHSTFEGHNIATTCRVLDRTRKQRNHQNTSSSTSICIRKRINELKYSSLRKRGQDVVGYPGTKKDAALGRMYSVHPSQSECFYLRILLQHTGLPSSNQNLVEVIPCRTSDVNELSVFVNFNIPKLVADQKIAFDAIIESVESNTGRLFFLDAPGGTDSLSRHRTSYGKKFRLALFEGERLTGKQINKMIMEKVPASQRARARQRNTVAQTHTMPWRSAAATPYAHTFCNACAPNLGPLFDLELLKLPNILIPGTSSGIADSHIHQGARSVKTTDTTSLSGPLSCNGQRVTKTFLRQPQNTTDRLRGEADSRISGGLHAACCRQASTMDFRELTPHTIQNCRLEVREALQELPGAPRAAWRRAGERAVAALVRQVVTQVESPRPAVACGACAALAAVLKNTNYTKKPVIISYIFFKYLLARHSPNTSGFPPATSSAWLSRSRVNPFPPALRSPDFYEAVTCLLSKTGSRSRPVRRAANRALDEVVCGVDLHHALAALCLHGVGHKSALVRCAFARLVVVCAALAGAGRGLLRARPAAAAAARRHVLRALAALLNDRYNDTRLFTAHAGFGSPISMPEGCDISSNVDRPHAVVLMAYDLLYGQFLGPNKEYNLNPLSKLLVMVPDGKRKPAALGRLTRKYAERLYAMLRPLKNFEAYYLTDVDVDVAVAHMKKYDKLLPAPATQRPAS</sequence>
<gene>
    <name evidence="2" type="ORF">EVAR_9733_1</name>
</gene>
<name>A0A4C1U5L6_EUMVA</name>
<feature type="compositionally biased region" description="Basic and acidic residues" evidence="1">
    <location>
        <begin position="467"/>
        <end position="477"/>
    </location>
</feature>
<dbReference type="EMBL" id="BGZK01000130">
    <property type="protein sequence ID" value="GBP21550.1"/>
    <property type="molecule type" value="Genomic_DNA"/>
</dbReference>
<dbReference type="Gene3D" id="1.25.10.10">
    <property type="entry name" value="Leucine-rich Repeat Variant"/>
    <property type="match status" value="1"/>
</dbReference>
<evidence type="ECO:0000313" key="3">
    <source>
        <dbReference type="Proteomes" id="UP000299102"/>
    </source>
</evidence>
<feature type="region of interest" description="Disordered" evidence="1">
    <location>
        <begin position="332"/>
        <end position="398"/>
    </location>
</feature>
<organism evidence="2 3">
    <name type="scientific">Eumeta variegata</name>
    <name type="common">Bagworm moth</name>
    <name type="synonym">Eumeta japonica</name>
    <dbReference type="NCBI Taxonomy" id="151549"/>
    <lineage>
        <taxon>Eukaryota</taxon>
        <taxon>Metazoa</taxon>
        <taxon>Ecdysozoa</taxon>
        <taxon>Arthropoda</taxon>
        <taxon>Hexapoda</taxon>
        <taxon>Insecta</taxon>
        <taxon>Pterygota</taxon>
        <taxon>Neoptera</taxon>
        <taxon>Endopterygota</taxon>
        <taxon>Lepidoptera</taxon>
        <taxon>Glossata</taxon>
        <taxon>Ditrysia</taxon>
        <taxon>Tineoidea</taxon>
        <taxon>Psychidae</taxon>
        <taxon>Oiketicinae</taxon>
        <taxon>Eumeta</taxon>
    </lineage>
</organism>
<evidence type="ECO:0000256" key="1">
    <source>
        <dbReference type="SAM" id="MobiDB-lite"/>
    </source>
</evidence>
<protein>
    <submittedName>
        <fullName evidence="2">Uncharacterized protein</fullName>
    </submittedName>
</protein>
<proteinExistence type="predicted"/>
<dbReference type="AlphaFoldDB" id="A0A4C1U5L6"/>
<evidence type="ECO:0000313" key="2">
    <source>
        <dbReference type="EMBL" id="GBP21550.1"/>
    </source>
</evidence>
<reference evidence="2 3" key="1">
    <citation type="journal article" date="2019" name="Commun. Biol.">
        <title>The bagworm genome reveals a unique fibroin gene that provides high tensile strength.</title>
        <authorList>
            <person name="Kono N."/>
            <person name="Nakamura H."/>
            <person name="Ohtoshi R."/>
            <person name="Tomita M."/>
            <person name="Numata K."/>
            <person name="Arakawa K."/>
        </authorList>
    </citation>
    <scope>NUCLEOTIDE SEQUENCE [LARGE SCALE GENOMIC DNA]</scope>
</reference>